<dbReference type="PRINTS" id="PR00035">
    <property type="entry name" value="HTHGNTR"/>
</dbReference>
<dbReference type="Pfam" id="PF00392">
    <property type="entry name" value="GntR"/>
    <property type="match status" value="1"/>
</dbReference>
<dbReference type="InterPro" id="IPR036388">
    <property type="entry name" value="WH-like_DNA-bd_sf"/>
</dbReference>
<keyword evidence="2" id="KW-0238">DNA-binding</keyword>
<dbReference type="EMBL" id="QRGO01000002">
    <property type="protein sequence ID" value="RDV02421.1"/>
    <property type="molecule type" value="Genomic_DNA"/>
</dbReference>
<reference evidence="6" key="1">
    <citation type="submission" date="2018-08" db="EMBL/GenBank/DDBJ databases">
        <authorList>
            <person name="Kim S.-J."/>
            <person name="Jung G.-Y."/>
        </authorList>
    </citation>
    <scope>NUCLEOTIDE SEQUENCE [LARGE SCALE GENOMIC DNA]</scope>
    <source>
        <strain evidence="6">GY_H</strain>
    </source>
</reference>
<dbReference type="SMART" id="SM00895">
    <property type="entry name" value="FCD"/>
    <property type="match status" value="1"/>
</dbReference>
<protein>
    <submittedName>
        <fullName evidence="5">FadR family transcriptional regulator</fullName>
    </submittedName>
</protein>
<dbReference type="GO" id="GO:0003677">
    <property type="term" value="F:DNA binding"/>
    <property type="evidence" value="ECO:0007669"/>
    <property type="project" value="UniProtKB-KW"/>
</dbReference>
<sequence length="236" mass="26240">MAASGSGWSEAKRSALIYQRIFELIVSGDFPVNARLPSETDLATRFGASRPVVREALARLRDDGVIVSRQGSGSYVKRRPDVAVLKLSPGGSIDDIQRCFEFRHGLEGSAAALAAERWEDADLKEIRAAFAALEQAIKNVELGAEADERFHTAVARATHNPYYVSMQTSMQPHIRYGMNVNRNLSMLRPAERVRLVQDEHRAILKAIEARDPEAASDAMQHHIANARRRMFEGVTE</sequence>
<dbReference type="SUPFAM" id="SSF48008">
    <property type="entry name" value="GntR ligand-binding domain-like"/>
    <property type="match status" value="1"/>
</dbReference>
<evidence type="ECO:0000256" key="3">
    <source>
        <dbReference type="ARBA" id="ARBA00023163"/>
    </source>
</evidence>
<dbReference type="InterPro" id="IPR008920">
    <property type="entry name" value="TF_FadR/GntR_C"/>
</dbReference>
<proteinExistence type="predicted"/>
<dbReference type="OrthoDB" id="9805385at2"/>
<dbReference type="Gene3D" id="1.20.120.530">
    <property type="entry name" value="GntR ligand-binding domain-like"/>
    <property type="match status" value="1"/>
</dbReference>
<comment type="caution">
    <text evidence="5">The sequence shown here is derived from an EMBL/GenBank/DDBJ whole genome shotgun (WGS) entry which is preliminary data.</text>
</comment>
<evidence type="ECO:0000256" key="1">
    <source>
        <dbReference type="ARBA" id="ARBA00023015"/>
    </source>
</evidence>
<dbReference type="Pfam" id="PF07729">
    <property type="entry name" value="FCD"/>
    <property type="match status" value="1"/>
</dbReference>
<dbReference type="Gene3D" id="1.10.10.10">
    <property type="entry name" value="Winged helix-like DNA-binding domain superfamily/Winged helix DNA-binding domain"/>
    <property type="match status" value="1"/>
</dbReference>
<accession>A0A371B4R4</accession>
<dbReference type="InterPro" id="IPR011711">
    <property type="entry name" value="GntR_C"/>
</dbReference>
<dbReference type="SUPFAM" id="SSF46785">
    <property type="entry name" value="Winged helix' DNA-binding domain"/>
    <property type="match status" value="1"/>
</dbReference>
<dbReference type="GO" id="GO:0003700">
    <property type="term" value="F:DNA-binding transcription factor activity"/>
    <property type="evidence" value="ECO:0007669"/>
    <property type="project" value="InterPro"/>
</dbReference>
<keyword evidence="6" id="KW-1185">Reference proteome</keyword>
<dbReference type="PANTHER" id="PTHR43537:SF5">
    <property type="entry name" value="UXU OPERON TRANSCRIPTIONAL REGULATOR"/>
    <property type="match status" value="1"/>
</dbReference>
<organism evidence="5 6">
    <name type="scientific">Undibacter mobilis</name>
    <dbReference type="NCBI Taxonomy" id="2292256"/>
    <lineage>
        <taxon>Bacteria</taxon>
        <taxon>Pseudomonadati</taxon>
        <taxon>Pseudomonadota</taxon>
        <taxon>Alphaproteobacteria</taxon>
        <taxon>Hyphomicrobiales</taxon>
        <taxon>Nitrobacteraceae</taxon>
        <taxon>Undibacter</taxon>
    </lineage>
</organism>
<keyword evidence="1" id="KW-0805">Transcription regulation</keyword>
<evidence type="ECO:0000259" key="4">
    <source>
        <dbReference type="PROSITE" id="PS50949"/>
    </source>
</evidence>
<dbReference type="CDD" id="cd07377">
    <property type="entry name" value="WHTH_GntR"/>
    <property type="match status" value="1"/>
</dbReference>
<evidence type="ECO:0000313" key="5">
    <source>
        <dbReference type="EMBL" id="RDV02421.1"/>
    </source>
</evidence>
<dbReference type="PANTHER" id="PTHR43537">
    <property type="entry name" value="TRANSCRIPTIONAL REGULATOR, GNTR FAMILY"/>
    <property type="match status" value="1"/>
</dbReference>
<dbReference type="SMART" id="SM00345">
    <property type="entry name" value="HTH_GNTR"/>
    <property type="match status" value="1"/>
</dbReference>
<dbReference type="AlphaFoldDB" id="A0A371B4R4"/>
<dbReference type="Proteomes" id="UP000263993">
    <property type="component" value="Unassembled WGS sequence"/>
</dbReference>
<dbReference type="InterPro" id="IPR036390">
    <property type="entry name" value="WH_DNA-bd_sf"/>
</dbReference>
<evidence type="ECO:0000256" key="2">
    <source>
        <dbReference type="ARBA" id="ARBA00023125"/>
    </source>
</evidence>
<gene>
    <name evidence="5" type="ORF">DXH78_17030</name>
</gene>
<evidence type="ECO:0000313" key="6">
    <source>
        <dbReference type="Proteomes" id="UP000263993"/>
    </source>
</evidence>
<feature type="domain" description="HTH gntR-type" evidence="4">
    <location>
        <begin position="11"/>
        <end position="79"/>
    </location>
</feature>
<dbReference type="InterPro" id="IPR000524">
    <property type="entry name" value="Tscrpt_reg_HTH_GntR"/>
</dbReference>
<dbReference type="PROSITE" id="PS50949">
    <property type="entry name" value="HTH_GNTR"/>
    <property type="match status" value="1"/>
</dbReference>
<keyword evidence="3" id="KW-0804">Transcription</keyword>
<name>A0A371B4R4_9BRAD</name>